<dbReference type="InterPro" id="IPR036390">
    <property type="entry name" value="WH_DNA-bd_sf"/>
</dbReference>
<organism evidence="6 7">
    <name type="scientific">Sphingopyxis panaciterrulae</name>
    <dbReference type="NCBI Taxonomy" id="462372"/>
    <lineage>
        <taxon>Bacteria</taxon>
        <taxon>Pseudomonadati</taxon>
        <taxon>Pseudomonadota</taxon>
        <taxon>Alphaproteobacteria</taxon>
        <taxon>Sphingomonadales</taxon>
        <taxon>Sphingomonadaceae</taxon>
        <taxon>Sphingopyxis</taxon>
    </lineage>
</organism>
<evidence type="ECO:0000256" key="1">
    <source>
        <dbReference type="ARBA" id="ARBA00023015"/>
    </source>
</evidence>
<reference evidence="6 7" key="1">
    <citation type="submission" date="2020-08" db="EMBL/GenBank/DDBJ databases">
        <title>Genomic Encyclopedia of Type Strains, Phase IV (KMG-IV): sequencing the most valuable type-strain genomes for metagenomic binning, comparative biology and taxonomic classification.</title>
        <authorList>
            <person name="Goeker M."/>
        </authorList>
    </citation>
    <scope>NUCLEOTIDE SEQUENCE [LARGE SCALE GENOMIC DNA]</scope>
    <source>
        <strain evidence="6 7">DSM 27163</strain>
    </source>
</reference>
<dbReference type="Pfam" id="PF13545">
    <property type="entry name" value="HTH_Crp_2"/>
    <property type="match status" value="1"/>
</dbReference>
<dbReference type="SUPFAM" id="SSF46785">
    <property type="entry name" value="Winged helix' DNA-binding domain"/>
    <property type="match status" value="1"/>
</dbReference>
<dbReference type="Gene3D" id="2.60.120.10">
    <property type="entry name" value="Jelly Rolls"/>
    <property type="match status" value="1"/>
</dbReference>
<dbReference type="InterPro" id="IPR014710">
    <property type="entry name" value="RmlC-like_jellyroll"/>
</dbReference>
<dbReference type="GO" id="GO:0005829">
    <property type="term" value="C:cytosol"/>
    <property type="evidence" value="ECO:0007669"/>
    <property type="project" value="TreeGrafter"/>
</dbReference>
<evidence type="ECO:0000256" key="3">
    <source>
        <dbReference type="ARBA" id="ARBA00023163"/>
    </source>
</evidence>
<dbReference type="PANTHER" id="PTHR24567">
    <property type="entry name" value="CRP FAMILY TRANSCRIPTIONAL REGULATORY PROTEIN"/>
    <property type="match status" value="1"/>
</dbReference>
<dbReference type="AlphaFoldDB" id="A0A7W9B2M0"/>
<proteinExistence type="predicted"/>
<keyword evidence="1" id="KW-0805">Transcription regulation</keyword>
<sequence>MTALTPVDAKALADIALFAALPPAVLEEAAAMARTRPLPRGLRIFDQGEPAGRAHALLSGGVRITQAGSDGEEILVRLIGSGEIFGCVPVLTDGLYPADATAIVDAVELSWDPADLLALMQRHSRIAINMVAIVGKRLGEAQERLRELATQSADRRIARTLLRLLDQAGCRTGDGLRIDFPLRRKDIADIAGTTLHTASRILAAWQRDGLLISRNRHLVIASPEAMDRIAEGN</sequence>
<keyword evidence="3" id="KW-0804">Transcription</keyword>
<accession>A0A7W9B2M0</accession>
<dbReference type="CDD" id="cd00038">
    <property type="entry name" value="CAP_ED"/>
    <property type="match status" value="1"/>
</dbReference>
<dbReference type="InterPro" id="IPR018490">
    <property type="entry name" value="cNMP-bd_dom_sf"/>
</dbReference>
<evidence type="ECO:0000259" key="5">
    <source>
        <dbReference type="PROSITE" id="PS51063"/>
    </source>
</evidence>
<dbReference type="GO" id="GO:0003677">
    <property type="term" value="F:DNA binding"/>
    <property type="evidence" value="ECO:0007669"/>
    <property type="project" value="UniProtKB-KW"/>
</dbReference>
<dbReference type="SMART" id="SM00100">
    <property type="entry name" value="cNMP"/>
    <property type="match status" value="1"/>
</dbReference>
<gene>
    <name evidence="6" type="ORF">FHR21_000181</name>
</gene>
<evidence type="ECO:0000313" key="6">
    <source>
        <dbReference type="EMBL" id="MBB5704856.1"/>
    </source>
</evidence>
<protein>
    <submittedName>
        <fullName evidence="6">CRP-like cAMP-binding protein</fullName>
    </submittedName>
</protein>
<dbReference type="Proteomes" id="UP000537161">
    <property type="component" value="Unassembled WGS sequence"/>
</dbReference>
<evidence type="ECO:0000313" key="7">
    <source>
        <dbReference type="Proteomes" id="UP000537161"/>
    </source>
</evidence>
<dbReference type="SUPFAM" id="SSF51206">
    <property type="entry name" value="cAMP-binding domain-like"/>
    <property type="match status" value="1"/>
</dbReference>
<evidence type="ECO:0000259" key="4">
    <source>
        <dbReference type="PROSITE" id="PS50042"/>
    </source>
</evidence>
<dbReference type="PANTHER" id="PTHR24567:SF28">
    <property type="entry name" value="LISTERIOLYSIN REGULATORY PROTEIN"/>
    <property type="match status" value="1"/>
</dbReference>
<dbReference type="GO" id="GO:0003700">
    <property type="term" value="F:DNA-binding transcription factor activity"/>
    <property type="evidence" value="ECO:0007669"/>
    <property type="project" value="TreeGrafter"/>
</dbReference>
<keyword evidence="2" id="KW-0238">DNA-binding</keyword>
<dbReference type="InterPro" id="IPR000595">
    <property type="entry name" value="cNMP-bd_dom"/>
</dbReference>
<evidence type="ECO:0000256" key="2">
    <source>
        <dbReference type="ARBA" id="ARBA00023125"/>
    </source>
</evidence>
<dbReference type="PROSITE" id="PS51063">
    <property type="entry name" value="HTH_CRP_2"/>
    <property type="match status" value="1"/>
</dbReference>
<dbReference type="RefSeq" id="WP_184094380.1">
    <property type="nucleotide sequence ID" value="NZ_JACIJH010000001.1"/>
</dbReference>
<dbReference type="EMBL" id="JACIJH010000001">
    <property type="protein sequence ID" value="MBB5704856.1"/>
    <property type="molecule type" value="Genomic_DNA"/>
</dbReference>
<dbReference type="InterPro" id="IPR012318">
    <property type="entry name" value="HTH_CRP"/>
</dbReference>
<name>A0A7W9B2M0_9SPHN</name>
<feature type="domain" description="HTH crp-type" evidence="5">
    <location>
        <begin position="151"/>
        <end position="224"/>
    </location>
</feature>
<dbReference type="Gene3D" id="1.10.10.10">
    <property type="entry name" value="Winged helix-like DNA-binding domain superfamily/Winged helix DNA-binding domain"/>
    <property type="match status" value="1"/>
</dbReference>
<keyword evidence="7" id="KW-1185">Reference proteome</keyword>
<dbReference type="InterPro" id="IPR036388">
    <property type="entry name" value="WH-like_DNA-bd_sf"/>
</dbReference>
<dbReference type="PROSITE" id="PS50042">
    <property type="entry name" value="CNMP_BINDING_3"/>
    <property type="match status" value="1"/>
</dbReference>
<feature type="domain" description="Cyclic nucleotide-binding" evidence="4">
    <location>
        <begin position="17"/>
        <end position="102"/>
    </location>
</feature>
<dbReference type="Pfam" id="PF00027">
    <property type="entry name" value="cNMP_binding"/>
    <property type="match status" value="1"/>
</dbReference>
<dbReference type="SMART" id="SM00419">
    <property type="entry name" value="HTH_CRP"/>
    <property type="match status" value="1"/>
</dbReference>
<comment type="caution">
    <text evidence="6">The sequence shown here is derived from an EMBL/GenBank/DDBJ whole genome shotgun (WGS) entry which is preliminary data.</text>
</comment>
<dbReference type="InterPro" id="IPR050397">
    <property type="entry name" value="Env_Response_Regulators"/>
</dbReference>